<accession>F9YVD2</accession>
<gene>
    <name evidence="1" type="ordered locus">Ccan_10610</name>
</gene>
<dbReference type="eggNOG" id="COG3209">
    <property type="taxonomic scope" value="Bacteria"/>
</dbReference>
<dbReference type="RefSeq" id="WP_013997167.1">
    <property type="nucleotide sequence ID" value="NC_015846.1"/>
</dbReference>
<proteinExistence type="predicted"/>
<keyword evidence="2" id="KW-1185">Reference proteome</keyword>
<dbReference type="Gene3D" id="2.180.10.10">
    <property type="entry name" value="RHS repeat-associated core"/>
    <property type="match status" value="2"/>
</dbReference>
<evidence type="ECO:0000313" key="2">
    <source>
        <dbReference type="Proteomes" id="UP000008895"/>
    </source>
</evidence>
<evidence type="ECO:0000313" key="1">
    <source>
        <dbReference type="EMBL" id="AEK23177.1"/>
    </source>
</evidence>
<dbReference type="Proteomes" id="UP000008895">
    <property type="component" value="Chromosome"/>
</dbReference>
<dbReference type="PROSITE" id="PS51257">
    <property type="entry name" value="PROKAR_LIPOPROTEIN"/>
    <property type="match status" value="1"/>
</dbReference>
<protein>
    <recommendedName>
        <fullName evidence="3">Sugar-binding protein</fullName>
    </recommendedName>
</protein>
<dbReference type="HOGENOM" id="CLU_707304_0_0_10"/>
<evidence type="ECO:0008006" key="3">
    <source>
        <dbReference type="Google" id="ProtNLM"/>
    </source>
</evidence>
<name>F9YVD2_CAPCC</name>
<dbReference type="KEGG" id="ccm:Ccan_10610"/>
<dbReference type="OrthoDB" id="1046747at2"/>
<sequence length="390" mass="46821">MKIRCFLFIIIGLLLISCKSIPYNNVKISIPIDKNLYPNRKLKSTSTFYYNAIEKDGNIIMSRGLSITPLDDDLYNNTYTYDLKGNIIERIKWDTLGNPELKEITFYNTQNKKYYKETYEYYDGNSTKTQIDTIIYNNNGQIVSHIIQGKYEKQQADYIYNHNNNKIQEKNYMDNALFYSKVFEYDKNNNLIHQKTEHHQKKELEEDLYFFYDNKNRLVKLEKRNDEGVIYEKTTYKYNAKGKVIKELTYNSDNKIIKSIIKEYHFNNQLKKQEYALENNRKWIYTYDNGGKVMEVFEQNDNKISKKLYSYNDFGKELKIEKFDQNKKRIELETFEYDSKGNMIKNTSVYNDNYNKVKTYQYDESGNCLQTKIYVNGQLTHIIEIELTYY</sequence>
<dbReference type="AlphaFoldDB" id="F9YVD2"/>
<dbReference type="EMBL" id="CP002113">
    <property type="protein sequence ID" value="AEK23177.1"/>
    <property type="molecule type" value="Genomic_DNA"/>
</dbReference>
<organism evidence="1 2">
    <name type="scientific">Capnocytophaga canimorsus (strain 5)</name>
    <dbReference type="NCBI Taxonomy" id="860228"/>
    <lineage>
        <taxon>Bacteria</taxon>
        <taxon>Pseudomonadati</taxon>
        <taxon>Bacteroidota</taxon>
        <taxon>Flavobacteriia</taxon>
        <taxon>Flavobacteriales</taxon>
        <taxon>Flavobacteriaceae</taxon>
        <taxon>Capnocytophaga</taxon>
    </lineage>
</organism>
<reference evidence="1 2" key="1">
    <citation type="journal article" date="2011" name="J. Bacteriol.">
        <title>Complete genome sequence of the dog commensal and human pathogen Capnocytophaga canimorsus strain 5.</title>
        <authorList>
            <person name="Manfredi P."/>
            <person name="Pagni M."/>
            <person name="Cornelis G.R."/>
        </authorList>
    </citation>
    <scope>NUCLEOTIDE SEQUENCE [LARGE SCALE GENOMIC DNA]</scope>
    <source>
        <strain evidence="2">5</strain>
    </source>
</reference>